<dbReference type="SUPFAM" id="SSF51126">
    <property type="entry name" value="Pectin lyase-like"/>
    <property type="match status" value="1"/>
</dbReference>
<dbReference type="InterPro" id="IPR033131">
    <property type="entry name" value="Pectinesterase_Asp_AS"/>
</dbReference>
<keyword evidence="4" id="KW-0964">Secreted</keyword>
<reference evidence="10" key="1">
    <citation type="submission" date="2020-07" db="EMBL/GenBank/DDBJ databases">
        <title>Genome sequence and genetic diversity analysis of an under-domesticated orphan crop, white fonio (Digitaria exilis).</title>
        <authorList>
            <person name="Bennetzen J.L."/>
            <person name="Chen S."/>
            <person name="Ma X."/>
            <person name="Wang X."/>
            <person name="Yssel A.E.J."/>
            <person name="Chaluvadi S.R."/>
            <person name="Johnson M."/>
            <person name="Gangashetty P."/>
            <person name="Hamidou F."/>
            <person name="Sanogo M.D."/>
            <person name="Zwaenepoel A."/>
            <person name="Wallace J."/>
            <person name="Van De Peer Y."/>
            <person name="Van Deynze A."/>
        </authorList>
    </citation>
    <scope>NUCLEOTIDE SEQUENCE</scope>
    <source>
        <tissue evidence="10">Leaves</tissue>
    </source>
</reference>
<evidence type="ECO:0000256" key="6">
    <source>
        <dbReference type="ARBA" id="ARBA00023085"/>
    </source>
</evidence>
<accession>A0A835G1E4</accession>
<comment type="catalytic activity">
    <reaction evidence="8">
        <text>[(1-&gt;4)-alpha-D-galacturonosyl methyl ester](n) + n H2O = [(1-&gt;4)-alpha-D-galacturonosyl](n) + n methanol + n H(+)</text>
        <dbReference type="Rhea" id="RHEA:22380"/>
        <dbReference type="Rhea" id="RHEA-COMP:14570"/>
        <dbReference type="Rhea" id="RHEA-COMP:14573"/>
        <dbReference type="ChEBI" id="CHEBI:15377"/>
        <dbReference type="ChEBI" id="CHEBI:15378"/>
        <dbReference type="ChEBI" id="CHEBI:17790"/>
        <dbReference type="ChEBI" id="CHEBI:140522"/>
        <dbReference type="ChEBI" id="CHEBI:140523"/>
        <dbReference type="EC" id="3.1.1.11"/>
    </reaction>
</comment>
<dbReference type="OrthoDB" id="2019149at2759"/>
<evidence type="ECO:0000256" key="7">
    <source>
        <dbReference type="PROSITE-ProRule" id="PRU10040"/>
    </source>
</evidence>
<dbReference type="GO" id="GO:0045490">
    <property type="term" value="P:pectin catabolic process"/>
    <property type="evidence" value="ECO:0007669"/>
    <property type="project" value="UniProtKB-UniRule"/>
</dbReference>
<comment type="subcellular location">
    <subcellularLocation>
        <location evidence="1">Secreted</location>
        <location evidence="1">Cell wall</location>
    </subcellularLocation>
</comment>
<dbReference type="FunFam" id="2.160.20.10:FF:000029">
    <property type="entry name" value="Pectinesterase 4"/>
    <property type="match status" value="1"/>
</dbReference>
<keyword evidence="4" id="KW-0134">Cell wall</keyword>
<dbReference type="AlphaFoldDB" id="A0A835G1E4"/>
<dbReference type="UniPathway" id="UPA00545">
    <property type="reaction ID" value="UER00823"/>
</dbReference>
<keyword evidence="6 8" id="KW-0063">Aspartyl esterase</keyword>
<comment type="caution">
    <text evidence="10">The sequence shown here is derived from an EMBL/GenBank/DDBJ whole genome shotgun (WGS) entry which is preliminary data.</text>
</comment>
<dbReference type="Pfam" id="PF01095">
    <property type="entry name" value="Pectinesterase"/>
    <property type="match status" value="1"/>
</dbReference>
<protein>
    <recommendedName>
        <fullName evidence="3 8">Pectinesterase</fullName>
        <ecNumber evidence="3 8">3.1.1.11</ecNumber>
    </recommendedName>
</protein>
<name>A0A835G1E4_9POAL</name>
<dbReference type="InterPro" id="IPR012334">
    <property type="entry name" value="Pectin_lyas_fold"/>
</dbReference>
<evidence type="ECO:0000256" key="2">
    <source>
        <dbReference type="ARBA" id="ARBA00005184"/>
    </source>
</evidence>
<dbReference type="Gene3D" id="2.160.20.10">
    <property type="entry name" value="Single-stranded right-handed beta-helix, Pectin lyase-like"/>
    <property type="match status" value="1"/>
</dbReference>
<evidence type="ECO:0000256" key="5">
    <source>
        <dbReference type="ARBA" id="ARBA00022801"/>
    </source>
</evidence>
<dbReference type="EC" id="3.1.1.11" evidence="3 8"/>
<evidence type="ECO:0000313" key="10">
    <source>
        <dbReference type="EMBL" id="KAF8780614.1"/>
    </source>
</evidence>
<dbReference type="InterPro" id="IPR000070">
    <property type="entry name" value="Pectinesterase_cat"/>
</dbReference>
<comment type="pathway">
    <text evidence="2 8">Glycan metabolism; pectin degradation; 2-dehydro-3-deoxy-D-gluconate from pectin: step 1/5.</text>
</comment>
<dbReference type="GO" id="GO:0042545">
    <property type="term" value="P:cell wall modification"/>
    <property type="evidence" value="ECO:0007669"/>
    <property type="project" value="UniProtKB-UniRule"/>
</dbReference>
<dbReference type="GO" id="GO:0030599">
    <property type="term" value="F:pectinesterase activity"/>
    <property type="evidence" value="ECO:0007669"/>
    <property type="project" value="UniProtKB-UniRule"/>
</dbReference>
<dbReference type="PANTHER" id="PTHR31707">
    <property type="entry name" value="PECTINESTERASE"/>
    <property type="match status" value="1"/>
</dbReference>
<feature type="active site" evidence="7">
    <location>
        <position position="158"/>
    </location>
</feature>
<sequence length="317" mass="34076">MAGKAEGVNAVVALDGSGNYSSINAAIAAAPSASSKPHVVYIKAGLYNEFVEINKSNITLVGEGADKTVISGSRCNADGHETADTAVVRVYASDFIAKGLCIENTSGPRVKDGQAVALLNNSDRSALFHCTLRGFQDTLCALAGKQFYRECRISGTVDFIFGNATAVFQNCELICRLPLPVQKNTITAQARQNAIDNTGFVFQHCSVAADNDLAHAQATIKTFLGQAFSRTVIMQSDISGIVEPEGWVQWERDPIPDTLYYAEYMNTGPGADVSRRVNWPGFRVIHDPAEASAFSVENFIRGKEWLPATGVEFTPGV</sequence>
<organism evidence="10 11">
    <name type="scientific">Digitaria exilis</name>
    <dbReference type="NCBI Taxonomy" id="1010633"/>
    <lineage>
        <taxon>Eukaryota</taxon>
        <taxon>Viridiplantae</taxon>
        <taxon>Streptophyta</taxon>
        <taxon>Embryophyta</taxon>
        <taxon>Tracheophyta</taxon>
        <taxon>Spermatophyta</taxon>
        <taxon>Magnoliopsida</taxon>
        <taxon>Liliopsida</taxon>
        <taxon>Poales</taxon>
        <taxon>Poaceae</taxon>
        <taxon>PACMAD clade</taxon>
        <taxon>Panicoideae</taxon>
        <taxon>Panicodae</taxon>
        <taxon>Paniceae</taxon>
        <taxon>Anthephorinae</taxon>
        <taxon>Digitaria</taxon>
    </lineage>
</organism>
<evidence type="ECO:0000259" key="9">
    <source>
        <dbReference type="Pfam" id="PF01095"/>
    </source>
</evidence>
<dbReference type="InterPro" id="IPR011050">
    <property type="entry name" value="Pectin_lyase_fold/virulence"/>
</dbReference>
<gene>
    <name evidence="10" type="ORF">HU200_001214</name>
</gene>
<dbReference type="Proteomes" id="UP000636709">
    <property type="component" value="Unassembled WGS sequence"/>
</dbReference>
<evidence type="ECO:0000256" key="1">
    <source>
        <dbReference type="ARBA" id="ARBA00004191"/>
    </source>
</evidence>
<dbReference type="Gramene" id="Dexi7B01G0003350.1">
    <property type="protein sequence ID" value="Dexi7B01G0003350.1:cds"/>
    <property type="gene ID" value="Dexi7B01G0003350"/>
</dbReference>
<keyword evidence="5 8" id="KW-0378">Hydrolase</keyword>
<evidence type="ECO:0000256" key="4">
    <source>
        <dbReference type="ARBA" id="ARBA00022512"/>
    </source>
</evidence>
<evidence type="ECO:0000256" key="3">
    <source>
        <dbReference type="ARBA" id="ARBA00013229"/>
    </source>
</evidence>
<dbReference type="EMBL" id="JACEFO010000121">
    <property type="protein sequence ID" value="KAF8780614.1"/>
    <property type="molecule type" value="Genomic_DNA"/>
</dbReference>
<keyword evidence="11" id="KW-1185">Reference proteome</keyword>
<evidence type="ECO:0000256" key="8">
    <source>
        <dbReference type="RuleBase" id="RU000589"/>
    </source>
</evidence>
<proteinExistence type="predicted"/>
<feature type="domain" description="Pectinesterase catalytic" evidence="9">
    <location>
        <begin position="9"/>
        <end position="302"/>
    </location>
</feature>
<evidence type="ECO:0000313" key="11">
    <source>
        <dbReference type="Proteomes" id="UP000636709"/>
    </source>
</evidence>
<dbReference type="PROSITE" id="PS00503">
    <property type="entry name" value="PECTINESTERASE_2"/>
    <property type="match status" value="1"/>
</dbReference>